<keyword evidence="3" id="KW-0902">Two-component regulatory system</keyword>
<feature type="transmembrane region" description="Helical" evidence="5">
    <location>
        <begin position="246"/>
        <end position="270"/>
    </location>
</feature>
<dbReference type="Gene3D" id="1.20.5.1930">
    <property type="match status" value="1"/>
</dbReference>
<evidence type="ECO:0000256" key="1">
    <source>
        <dbReference type="ARBA" id="ARBA00022679"/>
    </source>
</evidence>
<evidence type="ECO:0000259" key="6">
    <source>
        <dbReference type="SMART" id="SM00387"/>
    </source>
</evidence>
<reference evidence="7" key="1">
    <citation type="submission" date="2021-04" db="EMBL/GenBank/DDBJ databases">
        <title>Pseudonocardia sp. nov., isolated from sandy soil of mangrove forest.</title>
        <authorList>
            <person name="Zan Z."/>
            <person name="Huang R."/>
            <person name="Liu W."/>
        </authorList>
    </citation>
    <scope>NUCLEOTIDE SEQUENCE</scope>
    <source>
        <strain evidence="7">S2-4</strain>
    </source>
</reference>
<dbReference type="Proteomes" id="UP001165283">
    <property type="component" value="Unassembled WGS sequence"/>
</dbReference>
<feature type="region of interest" description="Disordered" evidence="4">
    <location>
        <begin position="736"/>
        <end position="766"/>
    </location>
</feature>
<dbReference type="Pfam" id="PF02518">
    <property type="entry name" value="HATPase_c"/>
    <property type="match status" value="1"/>
</dbReference>
<feature type="transmembrane region" description="Helical" evidence="5">
    <location>
        <begin position="31"/>
        <end position="55"/>
    </location>
</feature>
<organism evidence="7 8">
    <name type="scientific">Pseudonocardia humida</name>
    <dbReference type="NCBI Taxonomy" id="2800819"/>
    <lineage>
        <taxon>Bacteria</taxon>
        <taxon>Bacillati</taxon>
        <taxon>Actinomycetota</taxon>
        <taxon>Actinomycetes</taxon>
        <taxon>Pseudonocardiales</taxon>
        <taxon>Pseudonocardiaceae</taxon>
        <taxon>Pseudonocardia</taxon>
    </lineage>
</organism>
<dbReference type="InterPro" id="IPR011712">
    <property type="entry name" value="Sig_transdc_His_kin_sub3_dim/P"/>
</dbReference>
<dbReference type="SUPFAM" id="SSF55874">
    <property type="entry name" value="ATPase domain of HSP90 chaperone/DNA topoisomerase II/histidine kinase"/>
    <property type="match status" value="1"/>
</dbReference>
<feature type="transmembrane region" description="Helical" evidence="5">
    <location>
        <begin position="93"/>
        <end position="111"/>
    </location>
</feature>
<feature type="transmembrane region" description="Helical" evidence="5">
    <location>
        <begin position="156"/>
        <end position="177"/>
    </location>
</feature>
<dbReference type="RefSeq" id="WP_252441372.1">
    <property type="nucleotide sequence ID" value="NZ_JAGSOV010000046.1"/>
</dbReference>
<name>A0ABT1A3Y4_9PSEU</name>
<sequence>MTGVLTAVRATITGGAHRGAGLAAATARAGLGVLLVLSAAVSVIWLVLGVVAAAVRYSPQVAASLGASGSWWARAAVDAAPASGPLGQLGLDYGFSTLNLVLAVVLITAGPRTWSIRLLAVALAGSAGAFNMQAHAASRGLEQATGLTASGVHGAVLLGTACAAYVLALLLFPTPPWDLMSEGWPVRRALVVVGTAAFALVGLGAALLPHTANCVLFFGFVVPVVGLVVLPRRVRRGPGAAARTQARLLFSMVVGGFAVMAVLAVVTLLLDLLGAAPYLALVEPTEPRSGTDTAGPVGDPTALLFWFSRLASAAIAVVVLLAARQDRLWTAEHWFSRGLAVLLVGAVGGGGFVLLGALADGVVDAGVAEVAAGVAAAVALGPLCIRVERLVDRLLYGRRPAPYRVLADVTALLRSSAASSSGSAPDLAQVAEAIARGLGAGVCRLTVRRPGLRDRRYEWADRTGGFDIDDLVEVPVRHGDEQVGALAVDRQAVSGVNAQREQLFTDIADGLGVVLEASRSAIELERQLRAALAHAEEIAVSRRRAVAEMDSERRRIERDLHDGAQHNLVSLRLALGLVEHHLGTGELDLAQERLGVLTEQLAAAEAVLAATADGVSSQVVAQEGLVPALRAELAAAHPPIDVETDGVPDGRRFPADVAAAVWFCCTESVGNARKHAAGAPVTVRLAERAGALAFTVRDEGPGFDPAADAAGGRGLRNMATRIAAVGGVVTIRSAPGAGTTVEGSVPVPPEGGSAAPPSVDEPTVPTTARGSAATTVLIAVPQPEPTAVVTPVPTAVPASGPTPGPTAVPDVEAPTVPAFDPPTMPAVDPVAVPEPPREPAPESAPEEVAADLPLELPRLAGQVRALARATCVAYRGTPAQSRVDDLAHRLDEPLRIAVLGAVDDLRRMLVEAMVGTPAVPPPPAAPVPVRYVYGDERVESGPAAVVALPAPALRAMTLIDVPTPRVRGPERLSAEALGQVRALVGTAGGEPPGADAFVLLLHYGRPADMALLDLLHAAGQRAIGVLARADDPTGQGGAAAAEYAADPAVRRVCHTVVPVAPATAVAAARLGDEEHRLLQRWATGDPADTRDAATALIDRLGPLGARRALALVRCGEGGGRAELAAALVRHSGLADLQEVVASRFLRRSDPLRTRSVLTGLDTVLGASPPPGESARSLRYQLERVRAGAHELREIELLDALRSGELGLPGDERRVAERLLGAAGADVRVRLGVAVDTTAGQVRSATAHQAARWRALAAHPVVSTRAREAAQVLVRTCERLGAEVDDPDRSAGDPPGEGERPR</sequence>
<dbReference type="InterPro" id="IPR036890">
    <property type="entry name" value="HATPase_C_sf"/>
</dbReference>
<keyword evidence="5" id="KW-1133">Transmembrane helix</keyword>
<dbReference type="SMART" id="SM00387">
    <property type="entry name" value="HATPase_c"/>
    <property type="match status" value="1"/>
</dbReference>
<accession>A0ABT1A3Y4</accession>
<feature type="region of interest" description="Disordered" evidence="4">
    <location>
        <begin position="1280"/>
        <end position="1301"/>
    </location>
</feature>
<feature type="transmembrane region" description="Helical" evidence="5">
    <location>
        <begin position="303"/>
        <end position="323"/>
    </location>
</feature>
<keyword evidence="1" id="KW-0808">Transferase</keyword>
<dbReference type="InterPro" id="IPR003594">
    <property type="entry name" value="HATPase_dom"/>
</dbReference>
<dbReference type="CDD" id="cd16917">
    <property type="entry name" value="HATPase_UhpB-NarQ-NarX-like"/>
    <property type="match status" value="1"/>
</dbReference>
<feature type="transmembrane region" description="Helical" evidence="5">
    <location>
        <begin position="189"/>
        <end position="209"/>
    </location>
</feature>
<evidence type="ECO:0000256" key="2">
    <source>
        <dbReference type="ARBA" id="ARBA00022777"/>
    </source>
</evidence>
<evidence type="ECO:0000256" key="5">
    <source>
        <dbReference type="SAM" id="Phobius"/>
    </source>
</evidence>
<evidence type="ECO:0000256" key="4">
    <source>
        <dbReference type="SAM" id="MobiDB-lite"/>
    </source>
</evidence>
<evidence type="ECO:0000313" key="8">
    <source>
        <dbReference type="Proteomes" id="UP001165283"/>
    </source>
</evidence>
<dbReference type="Gene3D" id="3.30.565.10">
    <property type="entry name" value="Histidine kinase-like ATPase, C-terminal domain"/>
    <property type="match status" value="1"/>
</dbReference>
<evidence type="ECO:0000256" key="3">
    <source>
        <dbReference type="ARBA" id="ARBA00023012"/>
    </source>
</evidence>
<dbReference type="Pfam" id="PF07730">
    <property type="entry name" value="HisKA_3"/>
    <property type="match status" value="1"/>
</dbReference>
<keyword evidence="5" id="KW-0472">Membrane</keyword>
<protein>
    <recommendedName>
        <fullName evidence="6">Histidine kinase/HSP90-like ATPase domain-containing protein</fullName>
    </recommendedName>
</protein>
<keyword evidence="5" id="KW-0812">Transmembrane</keyword>
<feature type="transmembrane region" description="Helical" evidence="5">
    <location>
        <begin position="118"/>
        <end position="136"/>
    </location>
</feature>
<feature type="transmembrane region" description="Helical" evidence="5">
    <location>
        <begin position="215"/>
        <end position="234"/>
    </location>
</feature>
<dbReference type="EMBL" id="JAGSOV010000046">
    <property type="protein sequence ID" value="MCO1657722.1"/>
    <property type="molecule type" value="Genomic_DNA"/>
</dbReference>
<dbReference type="PANTHER" id="PTHR24421">
    <property type="entry name" value="NITRATE/NITRITE SENSOR PROTEIN NARX-RELATED"/>
    <property type="match status" value="1"/>
</dbReference>
<keyword evidence="8" id="KW-1185">Reference proteome</keyword>
<comment type="caution">
    <text evidence="7">The sequence shown here is derived from an EMBL/GenBank/DDBJ whole genome shotgun (WGS) entry which is preliminary data.</text>
</comment>
<gene>
    <name evidence="7" type="ORF">KDL28_21915</name>
</gene>
<feature type="transmembrane region" description="Helical" evidence="5">
    <location>
        <begin position="335"/>
        <end position="359"/>
    </location>
</feature>
<evidence type="ECO:0000313" key="7">
    <source>
        <dbReference type="EMBL" id="MCO1657722.1"/>
    </source>
</evidence>
<feature type="domain" description="Histidine kinase/HSP90-like ATPase" evidence="6">
    <location>
        <begin position="656"/>
        <end position="784"/>
    </location>
</feature>
<dbReference type="InterPro" id="IPR050482">
    <property type="entry name" value="Sensor_HK_TwoCompSys"/>
</dbReference>
<keyword evidence="2" id="KW-0418">Kinase</keyword>
<proteinExistence type="predicted"/>